<dbReference type="SUPFAM" id="SSF81901">
    <property type="entry name" value="HCP-like"/>
    <property type="match status" value="1"/>
</dbReference>
<comment type="caution">
    <text evidence="1">The sequence shown here is derived from an EMBL/GenBank/DDBJ whole genome shotgun (WGS) entry which is preliminary data.</text>
</comment>
<organism evidence="1 2">
    <name type="scientific">Nannocystis radixulma</name>
    <dbReference type="NCBI Taxonomy" id="2995305"/>
    <lineage>
        <taxon>Bacteria</taxon>
        <taxon>Pseudomonadati</taxon>
        <taxon>Myxococcota</taxon>
        <taxon>Polyangia</taxon>
        <taxon>Nannocystales</taxon>
        <taxon>Nannocystaceae</taxon>
        <taxon>Nannocystis</taxon>
    </lineage>
</organism>
<proteinExistence type="predicted"/>
<dbReference type="RefSeq" id="WP_272010622.1">
    <property type="nucleotide sequence ID" value="NZ_JAQNDN010000028.1"/>
</dbReference>
<gene>
    <name evidence="1" type="ORF">POL58_47550</name>
</gene>
<name>A0ABT5BN22_9BACT</name>
<sequence length="338" mass="35786">MTRGSVRSIIGARHLSFRTCTSTPMTRTLDALLKLDELQSLLGSGDADKLHDAARRAQVALGFRATDAMLGLEPVGEDVLERLGAAVRAALREATALGVHDAACELARMHMADGDLDGAFATVVAAAEAGHCPGVELAAHIAGRTRDPQRAAQALGWLQAARERDEHGRMHFMLGLFACQGVGGEVDVARGLACHTEAAARGDADAMFELYVMHARGLGCPADEAVALVWCRKAAEGGNVRAMGNLGGFYATGSGVERDPARAVEWYERAAQLGHGRSAATLGTMYATGDGVVVAREQARLWFRTADDLGFDWRDMAEAVGLDVEAWDDAFAGPMGLD</sequence>
<dbReference type="EMBL" id="JAQNDN010000028">
    <property type="protein sequence ID" value="MDC0675492.1"/>
    <property type="molecule type" value="Genomic_DNA"/>
</dbReference>
<evidence type="ECO:0000313" key="1">
    <source>
        <dbReference type="EMBL" id="MDC0675492.1"/>
    </source>
</evidence>
<reference evidence="1 2" key="1">
    <citation type="submission" date="2022-11" db="EMBL/GenBank/DDBJ databases">
        <title>Minimal conservation of predation-associated metabolite biosynthetic gene clusters underscores biosynthetic potential of Myxococcota including descriptions for ten novel species: Archangium lansinium sp. nov., Myxococcus landrumus sp. nov., Nannocystis bai.</title>
        <authorList>
            <person name="Ahearne A."/>
            <person name="Stevens C."/>
            <person name="Dowd S."/>
        </authorList>
    </citation>
    <scope>NUCLEOTIDE SEQUENCE [LARGE SCALE GENOMIC DNA]</scope>
    <source>
        <strain evidence="1 2">NCELM</strain>
    </source>
</reference>
<keyword evidence="2" id="KW-1185">Reference proteome</keyword>
<dbReference type="SMART" id="SM00671">
    <property type="entry name" value="SEL1"/>
    <property type="match status" value="5"/>
</dbReference>
<evidence type="ECO:0000313" key="2">
    <source>
        <dbReference type="Proteomes" id="UP001217838"/>
    </source>
</evidence>
<dbReference type="PANTHER" id="PTHR11102:SF160">
    <property type="entry name" value="ERAD-ASSOCIATED E3 UBIQUITIN-PROTEIN LIGASE COMPONENT HRD3"/>
    <property type="match status" value="1"/>
</dbReference>
<dbReference type="Pfam" id="PF08238">
    <property type="entry name" value="Sel1"/>
    <property type="match status" value="4"/>
</dbReference>
<dbReference type="PANTHER" id="PTHR11102">
    <property type="entry name" value="SEL-1-LIKE PROTEIN"/>
    <property type="match status" value="1"/>
</dbReference>
<dbReference type="Proteomes" id="UP001217838">
    <property type="component" value="Unassembled WGS sequence"/>
</dbReference>
<dbReference type="Gene3D" id="1.25.40.10">
    <property type="entry name" value="Tetratricopeptide repeat domain"/>
    <property type="match status" value="1"/>
</dbReference>
<dbReference type="InterPro" id="IPR050767">
    <property type="entry name" value="Sel1_AlgK"/>
</dbReference>
<dbReference type="InterPro" id="IPR006597">
    <property type="entry name" value="Sel1-like"/>
</dbReference>
<dbReference type="InterPro" id="IPR011990">
    <property type="entry name" value="TPR-like_helical_dom_sf"/>
</dbReference>
<accession>A0ABT5BN22</accession>
<protein>
    <submittedName>
        <fullName evidence="1">Tetratricopeptide repeat protein</fullName>
    </submittedName>
</protein>